<dbReference type="InterPro" id="IPR050554">
    <property type="entry name" value="Met_Synthase/Corrinoid"/>
</dbReference>
<dbReference type="OrthoDB" id="5498228at2"/>
<dbReference type="EMBL" id="CP001734">
    <property type="protein sequence ID" value="ACV67965.1"/>
    <property type="molecule type" value="Genomic_DNA"/>
</dbReference>
<reference evidence="4 5" key="2">
    <citation type="journal article" date="2010" name="Stand. Genomic Sci.">
        <title>Complete genome sequence of Desulfohalobium retbaense type strain (HR(100)).</title>
        <authorList>
            <person name="Spring S."/>
            <person name="Nolan M."/>
            <person name="Lapidus A."/>
            <person name="Glavina Del Rio T."/>
            <person name="Copeland A."/>
            <person name="Tice H."/>
            <person name="Cheng J.F."/>
            <person name="Lucas S."/>
            <person name="Land M."/>
            <person name="Chen F."/>
            <person name="Bruce D."/>
            <person name="Goodwin L."/>
            <person name="Pitluck S."/>
            <person name="Ivanova N."/>
            <person name="Mavromatis K."/>
            <person name="Mikhailova N."/>
            <person name="Pati A."/>
            <person name="Chen A."/>
            <person name="Palaniappan K."/>
            <person name="Hauser L."/>
            <person name="Chang Y.J."/>
            <person name="Jeffries C.D."/>
            <person name="Munk C."/>
            <person name="Kiss H."/>
            <person name="Chain P."/>
            <person name="Han C."/>
            <person name="Brettin T."/>
            <person name="Detter J.C."/>
            <person name="Schuler E."/>
            <person name="Goker M."/>
            <person name="Rohde M."/>
            <person name="Bristow J."/>
            <person name="Eisen J.A."/>
            <person name="Markowitz V."/>
            <person name="Hugenholtz P."/>
            <person name="Kyrpides N.C."/>
            <person name="Klenk H.P."/>
        </authorList>
    </citation>
    <scope>NUCLEOTIDE SEQUENCE [LARGE SCALE GENOMIC DNA]</scope>
    <source>
        <strain evidence="4 5">DSM 5692</strain>
    </source>
</reference>
<dbReference type="KEGG" id="drt:Dret_0673"/>
<dbReference type="GO" id="GO:0005829">
    <property type="term" value="C:cytosol"/>
    <property type="evidence" value="ECO:0007669"/>
    <property type="project" value="TreeGrafter"/>
</dbReference>
<dbReference type="Pfam" id="PF02607">
    <property type="entry name" value="B12-binding_2"/>
    <property type="match status" value="1"/>
</dbReference>
<dbReference type="PANTHER" id="PTHR45833:SF1">
    <property type="entry name" value="METHIONINE SYNTHASE"/>
    <property type="match status" value="1"/>
</dbReference>
<dbReference type="GO" id="GO:0031419">
    <property type="term" value="F:cobalamin binding"/>
    <property type="evidence" value="ECO:0007669"/>
    <property type="project" value="InterPro"/>
</dbReference>
<dbReference type="Proteomes" id="UP000001052">
    <property type="component" value="Chromosome"/>
</dbReference>
<feature type="domain" description="B12-binding" evidence="3">
    <location>
        <begin position="225"/>
        <end position="349"/>
    </location>
</feature>
<evidence type="ECO:0000259" key="3">
    <source>
        <dbReference type="PROSITE" id="PS51332"/>
    </source>
</evidence>
<dbReference type="Gene3D" id="3.40.50.280">
    <property type="entry name" value="Cobalamin-binding domain"/>
    <property type="match status" value="1"/>
</dbReference>
<dbReference type="STRING" id="485915.Dret_0673"/>
<evidence type="ECO:0000256" key="2">
    <source>
        <dbReference type="ARBA" id="ARBA00023285"/>
    </source>
</evidence>
<evidence type="ECO:0000256" key="1">
    <source>
        <dbReference type="ARBA" id="ARBA00022723"/>
    </source>
</evidence>
<organism evidence="4 5">
    <name type="scientific">Desulfohalobium retbaense (strain ATCC 49708 / DSM 5692 / JCM 16813 / HR100)</name>
    <dbReference type="NCBI Taxonomy" id="485915"/>
    <lineage>
        <taxon>Bacteria</taxon>
        <taxon>Pseudomonadati</taxon>
        <taxon>Thermodesulfobacteriota</taxon>
        <taxon>Desulfovibrionia</taxon>
        <taxon>Desulfovibrionales</taxon>
        <taxon>Desulfohalobiaceae</taxon>
        <taxon>Desulfohalobium</taxon>
    </lineage>
</organism>
<dbReference type="Pfam" id="PF02310">
    <property type="entry name" value="B12-binding"/>
    <property type="match status" value="1"/>
</dbReference>
<keyword evidence="5" id="KW-1185">Reference proteome</keyword>
<dbReference type="InterPro" id="IPR003759">
    <property type="entry name" value="Cbl-bd_cap"/>
</dbReference>
<reference evidence="5" key="1">
    <citation type="submission" date="2009-09" db="EMBL/GenBank/DDBJ databases">
        <title>The complete chromosome of Desulfohalobium retbaense DSM 5692.</title>
        <authorList>
            <consortium name="US DOE Joint Genome Institute (JGI-PGF)"/>
            <person name="Lucas S."/>
            <person name="Copeland A."/>
            <person name="Lapidus A."/>
            <person name="Glavina del Rio T."/>
            <person name="Dalin E."/>
            <person name="Tice H."/>
            <person name="Bruce D."/>
            <person name="Goodwin L."/>
            <person name="Pitluck S."/>
            <person name="Kyrpides N."/>
            <person name="Mavromatis K."/>
            <person name="Ivanova N."/>
            <person name="Mikhailova N."/>
            <person name="Munk A.C."/>
            <person name="Brettin T."/>
            <person name="Detter J.C."/>
            <person name="Han C."/>
            <person name="Tapia R."/>
            <person name="Larimer F."/>
            <person name="Land M."/>
            <person name="Hauser L."/>
            <person name="Markowitz V."/>
            <person name="Cheng J.-F."/>
            <person name="Hugenholtz P."/>
            <person name="Woyke T."/>
            <person name="Wu D."/>
            <person name="Spring S."/>
            <person name="Klenk H.-P."/>
            <person name="Eisen J.A."/>
        </authorList>
    </citation>
    <scope>NUCLEOTIDE SEQUENCE [LARGE SCALE GENOMIC DNA]</scope>
    <source>
        <strain evidence="5">DSM 5692</strain>
    </source>
</reference>
<sequence>MLDDRNALFEALSRPDSSITEATVQCVREASGYSKEEPDSSAMHSNVNEHLLYLSEAVRSGEVELFTEYMHWAQSLEAEGGYSQHYLETVLQCLQKVLGYHLPESQARFVDPFLDAAVAALYDDTTPPASYISAKSPLAEQAQTYLDALLAGKRHDALQLIQTMARGGAPVQDIYLDVFQSVQYEIGRLWQLNQISVAQEHFCTAVTQMAMAQLYPYIFATRRVGRTLVASCVGGELHELGPRMVADFFEMAGWDTYYLGANTPSASVIQTVLDQRADVVGISVTMTYYVHKAQDLIAALRDELGDSVRILVGGYPFVISTTLARDIGADGSAQNAQDAVRLAEHLVAS</sequence>
<proteinExistence type="predicted"/>
<dbReference type="AlphaFoldDB" id="C8X0L8"/>
<keyword evidence="2" id="KW-0170">Cobalt</keyword>
<dbReference type="HOGENOM" id="CLU_064060_0_0_7"/>
<dbReference type="InterPro" id="IPR006158">
    <property type="entry name" value="Cobalamin-bd"/>
</dbReference>
<protein>
    <submittedName>
        <fullName evidence="4">Cobalamin B12-binding domain protein</fullName>
    </submittedName>
</protein>
<dbReference type="SUPFAM" id="SSF52242">
    <property type="entry name" value="Cobalamin (vitamin B12)-binding domain"/>
    <property type="match status" value="1"/>
</dbReference>
<dbReference type="PROSITE" id="PS51332">
    <property type="entry name" value="B12_BINDING"/>
    <property type="match status" value="1"/>
</dbReference>
<keyword evidence="1" id="KW-0479">Metal-binding</keyword>
<dbReference type="eggNOG" id="COG5012">
    <property type="taxonomic scope" value="Bacteria"/>
</dbReference>
<dbReference type="InterPro" id="IPR036594">
    <property type="entry name" value="Meth_synthase_dom"/>
</dbReference>
<dbReference type="Gene3D" id="1.10.1240.10">
    <property type="entry name" value="Methionine synthase domain"/>
    <property type="match status" value="1"/>
</dbReference>
<name>C8X0L8_DESRD</name>
<dbReference type="GO" id="GO:0050667">
    <property type="term" value="P:homocysteine metabolic process"/>
    <property type="evidence" value="ECO:0007669"/>
    <property type="project" value="TreeGrafter"/>
</dbReference>
<dbReference type="RefSeq" id="WP_015751123.1">
    <property type="nucleotide sequence ID" value="NC_013223.1"/>
</dbReference>
<accession>C8X0L8</accession>
<evidence type="ECO:0000313" key="4">
    <source>
        <dbReference type="EMBL" id="ACV67965.1"/>
    </source>
</evidence>
<dbReference type="PANTHER" id="PTHR45833">
    <property type="entry name" value="METHIONINE SYNTHASE"/>
    <property type="match status" value="1"/>
</dbReference>
<evidence type="ECO:0000313" key="5">
    <source>
        <dbReference type="Proteomes" id="UP000001052"/>
    </source>
</evidence>
<dbReference type="InterPro" id="IPR036724">
    <property type="entry name" value="Cobalamin-bd_sf"/>
</dbReference>
<dbReference type="GO" id="GO:0046653">
    <property type="term" value="P:tetrahydrofolate metabolic process"/>
    <property type="evidence" value="ECO:0007669"/>
    <property type="project" value="TreeGrafter"/>
</dbReference>
<gene>
    <name evidence="4" type="ordered locus">Dret_0673</name>
</gene>
<dbReference type="GO" id="GO:0046872">
    <property type="term" value="F:metal ion binding"/>
    <property type="evidence" value="ECO:0007669"/>
    <property type="project" value="UniProtKB-KW"/>
</dbReference>
<dbReference type="GO" id="GO:0008705">
    <property type="term" value="F:methionine synthase activity"/>
    <property type="evidence" value="ECO:0007669"/>
    <property type="project" value="TreeGrafter"/>
</dbReference>